<feature type="compositionally biased region" description="Basic and acidic residues" evidence="11">
    <location>
        <begin position="320"/>
        <end position="335"/>
    </location>
</feature>
<sequence length="918" mass="99313">MEEVPRDVRIARDAARRRVLDVRSVQFDQLMACKTFSDLSVAESELHATMQKISNLVREVREALEESETPAEAQALQQALREDQSALDALKRESRRVLLAAHRKVQASREQSDRGALRLPSSSAPPGTKIKAAREDQTQATSQDVHTALQRTVALMSSELEKSGYSAQLLEESSENLTQISESYASFGTLLHDSIDLIRQMERAELWDWAILVMSLSFFVGCVSYILYVRVISRGLSLLGLLYRASSLAKRKGMSLAPFVHTASISTASVSTALRRSPAEAPRKVLGHRENLMADAGRNSRNDPLSSVAIKSSRARGARRGVDARRKAEAFRNAEEQALTESAEEETVDTYTQFDEDQADQLIQSIEARFSGSPSEYVLDPLLRTLTDSPKTHSARKPRRKMGTIQSSATIPSSSSQTAETTRSNTPSPTANVPESPASDNTPNLLQHGVTTADPIHHAPFVISGSQDTQPQSRSHDTKPIQHASSPAVSDSDSSNPKQDTLITSSSSQDDLHESIRQKDHSGMPSQLDIQDEMSYIDTVSLRVATEGSHTLAFSDNNDQRHEEERDSRSLDSFTSSSAINTENDAASSSKIISDEDEDSASLSTTNTDGKSAHSSTIGPAQDPEPLASNTERNLAPESIINIEDNSTPLPIINSEGNLAPSSIIDTEENLAPSPIIDTEETSTPSSIIDSEETLSPSPISDLGDQDILANADSHISSTPEVSQLQTSNVEPHHTSIHSDKVPKTTATPEPTPEPTPTTTATIQGSSVPTVSNAKTSHSGDHSQVVAALSSASASLRAAAPTLDATVVEAMWKKLNSASESLEKVLNSEPEHSSARTSPTSQTTESISNQYDSETDLPLLTKASVFGEQLLSRVVPDFAMNTLSSTSPNWTPSDEQDVTSEVTSIETSASQHRMHDEL</sequence>
<feature type="compositionally biased region" description="Polar residues" evidence="11">
    <location>
        <begin position="714"/>
        <end position="730"/>
    </location>
</feature>
<evidence type="ECO:0000256" key="7">
    <source>
        <dbReference type="ARBA" id="ARBA00023054"/>
    </source>
</evidence>
<keyword evidence="3 12" id="KW-0812">Transmembrane</keyword>
<feature type="region of interest" description="Disordered" evidence="11">
    <location>
        <begin position="881"/>
        <end position="918"/>
    </location>
</feature>
<evidence type="ECO:0000256" key="3">
    <source>
        <dbReference type="ARBA" id="ARBA00022692"/>
    </source>
</evidence>
<keyword evidence="15" id="KW-1185">Reference proteome</keyword>
<dbReference type="InterPro" id="IPR056173">
    <property type="entry name" value="Sec20_C"/>
</dbReference>
<evidence type="ECO:0000256" key="1">
    <source>
        <dbReference type="ARBA" id="ARBA00004163"/>
    </source>
</evidence>
<evidence type="ECO:0000256" key="6">
    <source>
        <dbReference type="ARBA" id="ARBA00022989"/>
    </source>
</evidence>
<feature type="compositionally biased region" description="Basic and acidic residues" evidence="11">
    <location>
        <begin position="731"/>
        <end position="743"/>
    </location>
</feature>
<organism evidence="14 15">
    <name type="scientific">Malassezia psittaci</name>
    <dbReference type="NCBI Taxonomy" id="1821823"/>
    <lineage>
        <taxon>Eukaryota</taxon>
        <taxon>Fungi</taxon>
        <taxon>Dikarya</taxon>
        <taxon>Basidiomycota</taxon>
        <taxon>Ustilaginomycotina</taxon>
        <taxon>Malasseziomycetes</taxon>
        <taxon>Malasseziales</taxon>
        <taxon>Malasseziaceae</taxon>
        <taxon>Malassezia</taxon>
    </lineage>
</organism>
<comment type="subcellular location">
    <subcellularLocation>
        <location evidence="1">Endoplasmic reticulum membrane</location>
        <topology evidence="1">Single-pass type IV membrane protein</topology>
    </subcellularLocation>
</comment>
<feature type="region of interest" description="Disordered" evidence="11">
    <location>
        <begin position="102"/>
        <end position="144"/>
    </location>
</feature>
<feature type="compositionally biased region" description="Low complexity" evidence="11">
    <location>
        <begin position="484"/>
        <end position="495"/>
    </location>
</feature>
<keyword evidence="7 10" id="KW-0175">Coiled coil</keyword>
<protein>
    <submittedName>
        <fullName evidence="14">Protein transport protein sec20</fullName>
    </submittedName>
</protein>
<feature type="coiled-coil region" evidence="10">
    <location>
        <begin position="39"/>
        <end position="93"/>
    </location>
</feature>
<dbReference type="GO" id="GO:0005789">
    <property type="term" value="C:endoplasmic reticulum membrane"/>
    <property type="evidence" value="ECO:0007669"/>
    <property type="project" value="UniProtKB-SubCell"/>
</dbReference>
<keyword evidence="5" id="KW-0931">ER-Golgi transport</keyword>
<feature type="region of interest" description="Disordered" evidence="11">
    <location>
        <begin position="388"/>
        <end position="448"/>
    </location>
</feature>
<evidence type="ECO:0000256" key="4">
    <source>
        <dbReference type="ARBA" id="ARBA00022824"/>
    </source>
</evidence>
<feature type="compositionally biased region" description="Low complexity" evidence="11">
    <location>
        <begin position="405"/>
        <end position="419"/>
    </location>
</feature>
<evidence type="ECO:0000256" key="8">
    <source>
        <dbReference type="ARBA" id="ARBA00023136"/>
    </source>
</evidence>
<keyword evidence="2" id="KW-0813">Transport</keyword>
<dbReference type="PANTHER" id="PTHR12825">
    <property type="entry name" value="BNIP1-RELATED"/>
    <property type="match status" value="1"/>
</dbReference>
<dbReference type="GO" id="GO:0031201">
    <property type="term" value="C:SNARE complex"/>
    <property type="evidence" value="ECO:0007669"/>
    <property type="project" value="TreeGrafter"/>
</dbReference>
<dbReference type="GO" id="GO:0005484">
    <property type="term" value="F:SNAP receptor activity"/>
    <property type="evidence" value="ECO:0007669"/>
    <property type="project" value="InterPro"/>
</dbReference>
<evidence type="ECO:0000313" key="15">
    <source>
        <dbReference type="Proteomes" id="UP001214628"/>
    </source>
</evidence>
<gene>
    <name evidence="14" type="primary">SEC20</name>
    <name evidence="14" type="ORF">MPSI1_000061</name>
</gene>
<keyword evidence="4" id="KW-0256">Endoplasmic reticulum</keyword>
<feature type="compositionally biased region" description="Basic residues" evidence="11">
    <location>
        <begin position="393"/>
        <end position="402"/>
    </location>
</feature>
<feature type="compositionally biased region" description="Polar residues" evidence="11">
    <location>
        <begin position="464"/>
        <end position="473"/>
    </location>
</feature>
<evidence type="ECO:0000259" key="13">
    <source>
        <dbReference type="Pfam" id="PF03908"/>
    </source>
</evidence>
<feature type="region of interest" description="Disordered" evidence="11">
    <location>
        <begin position="820"/>
        <end position="854"/>
    </location>
</feature>
<evidence type="ECO:0000256" key="5">
    <source>
        <dbReference type="ARBA" id="ARBA00022892"/>
    </source>
</evidence>
<feature type="compositionally biased region" description="Polar residues" evidence="11">
    <location>
        <begin position="644"/>
        <end position="654"/>
    </location>
</feature>
<feature type="compositionally biased region" description="Polar residues" evidence="11">
    <location>
        <begin position="420"/>
        <end position="445"/>
    </location>
</feature>
<feature type="transmembrane region" description="Helical" evidence="12">
    <location>
        <begin position="206"/>
        <end position="228"/>
    </location>
</feature>
<feature type="compositionally biased region" description="Polar residues" evidence="11">
    <location>
        <begin position="881"/>
        <end position="911"/>
    </location>
</feature>
<evidence type="ECO:0000256" key="2">
    <source>
        <dbReference type="ARBA" id="ARBA00022448"/>
    </source>
</evidence>
<feature type="compositionally biased region" description="Polar residues" evidence="11">
    <location>
        <begin position="682"/>
        <end position="699"/>
    </location>
</feature>
<evidence type="ECO:0000256" key="10">
    <source>
        <dbReference type="SAM" id="Coils"/>
    </source>
</evidence>
<feature type="compositionally biased region" description="Basic and acidic residues" evidence="11">
    <location>
        <begin position="558"/>
        <end position="570"/>
    </location>
</feature>
<feature type="domain" description="Sec20 C-terminal" evidence="13">
    <location>
        <begin position="142"/>
        <end position="231"/>
    </location>
</feature>
<evidence type="ECO:0000256" key="11">
    <source>
        <dbReference type="SAM" id="MobiDB-lite"/>
    </source>
</evidence>
<feature type="compositionally biased region" description="Polar residues" evidence="11">
    <location>
        <begin position="496"/>
        <end position="509"/>
    </location>
</feature>
<proteinExistence type="inferred from homology"/>
<feature type="region of interest" description="Disordered" evidence="11">
    <location>
        <begin position="312"/>
        <end position="348"/>
    </location>
</feature>
<feature type="region of interest" description="Disordered" evidence="11">
    <location>
        <begin position="461"/>
        <end position="526"/>
    </location>
</feature>
<dbReference type="Proteomes" id="UP001214628">
    <property type="component" value="Chromosome 1"/>
</dbReference>
<feature type="compositionally biased region" description="Polar residues" evidence="11">
    <location>
        <begin position="763"/>
        <end position="777"/>
    </location>
</feature>
<feature type="region of interest" description="Disordered" evidence="11">
    <location>
        <begin position="670"/>
        <end position="784"/>
    </location>
</feature>
<feature type="region of interest" description="Disordered" evidence="11">
    <location>
        <begin position="551"/>
        <end position="654"/>
    </location>
</feature>
<feature type="compositionally biased region" description="Basic and acidic residues" evidence="11">
    <location>
        <begin position="510"/>
        <end position="522"/>
    </location>
</feature>
<accession>A0AAF0F7H4</accession>
<dbReference type="EMBL" id="CP118375">
    <property type="protein sequence ID" value="WFD41434.1"/>
    <property type="molecule type" value="Genomic_DNA"/>
</dbReference>
<name>A0AAF0F7H4_9BASI</name>
<dbReference type="GO" id="GO:0006890">
    <property type="term" value="P:retrograde vesicle-mediated transport, Golgi to endoplasmic reticulum"/>
    <property type="evidence" value="ECO:0007669"/>
    <property type="project" value="InterPro"/>
</dbReference>
<feature type="compositionally biased region" description="Polar residues" evidence="11">
    <location>
        <begin position="835"/>
        <end position="852"/>
    </location>
</feature>
<dbReference type="InterPro" id="IPR005606">
    <property type="entry name" value="Sec20"/>
</dbReference>
<keyword evidence="6 12" id="KW-1133">Transmembrane helix</keyword>
<evidence type="ECO:0000313" key="14">
    <source>
        <dbReference type="EMBL" id="WFD41434.1"/>
    </source>
</evidence>
<evidence type="ECO:0000256" key="9">
    <source>
        <dbReference type="ARBA" id="ARBA00037934"/>
    </source>
</evidence>
<reference evidence="14" key="1">
    <citation type="submission" date="2023-02" db="EMBL/GenBank/DDBJ databases">
        <title>Mating type loci evolution in Malassezia.</title>
        <authorList>
            <person name="Coelho M.A."/>
        </authorList>
    </citation>
    <scope>NUCLEOTIDE SEQUENCE</scope>
    <source>
        <strain evidence="14">CBS 14136</strain>
    </source>
</reference>
<evidence type="ECO:0000256" key="12">
    <source>
        <dbReference type="SAM" id="Phobius"/>
    </source>
</evidence>
<dbReference type="Pfam" id="PF03908">
    <property type="entry name" value="Sec20"/>
    <property type="match status" value="1"/>
</dbReference>
<comment type="similarity">
    <text evidence="9">Belongs to the SEC20 family.</text>
</comment>
<dbReference type="AlphaFoldDB" id="A0AAF0F7H4"/>
<feature type="compositionally biased region" description="Polar residues" evidence="11">
    <location>
        <begin position="605"/>
        <end position="619"/>
    </location>
</feature>
<dbReference type="PANTHER" id="PTHR12825:SF0">
    <property type="entry name" value="VESICLE TRANSPORT PROTEIN SEC20"/>
    <property type="match status" value="1"/>
</dbReference>
<keyword evidence="8 12" id="KW-0472">Membrane</keyword>